<organism evidence="8 9">
    <name type="scientific">Coniophora puteana (strain RWD-64-598)</name>
    <name type="common">Brown rot fungus</name>
    <dbReference type="NCBI Taxonomy" id="741705"/>
    <lineage>
        <taxon>Eukaryota</taxon>
        <taxon>Fungi</taxon>
        <taxon>Dikarya</taxon>
        <taxon>Basidiomycota</taxon>
        <taxon>Agaricomycotina</taxon>
        <taxon>Agaricomycetes</taxon>
        <taxon>Agaricomycetidae</taxon>
        <taxon>Boletales</taxon>
        <taxon>Coniophorineae</taxon>
        <taxon>Coniophoraceae</taxon>
        <taxon>Coniophora</taxon>
    </lineage>
</organism>
<dbReference type="KEGG" id="cput:CONPUDRAFT_116657"/>
<dbReference type="Pfam" id="PF00883">
    <property type="entry name" value="Peptidase_M17"/>
    <property type="match status" value="1"/>
</dbReference>
<dbReference type="RefSeq" id="XP_007763914.1">
    <property type="nucleotide sequence ID" value="XM_007765724.1"/>
</dbReference>
<dbReference type="PRINTS" id="PR00481">
    <property type="entry name" value="LAMNOPPTDASE"/>
</dbReference>
<proteinExistence type="inferred from homology"/>
<dbReference type="InterPro" id="IPR023042">
    <property type="entry name" value="Peptidase_M17_leu_NH2_pept"/>
</dbReference>
<protein>
    <recommendedName>
        <fullName evidence="3">leucyl aminopeptidase</fullName>
        <ecNumber evidence="3">3.4.11.1</ecNumber>
    </recommendedName>
</protein>
<keyword evidence="4 8" id="KW-0031">Aminopeptidase</keyword>
<dbReference type="GeneID" id="19199253"/>
<dbReference type="AlphaFoldDB" id="A0A5M3N7K4"/>
<dbReference type="OrthoDB" id="412814at2759"/>
<dbReference type="GO" id="GO:0005737">
    <property type="term" value="C:cytoplasm"/>
    <property type="evidence" value="ECO:0007669"/>
    <property type="project" value="InterPro"/>
</dbReference>
<keyword evidence="9" id="KW-1185">Reference proteome</keyword>
<reference evidence="9" key="1">
    <citation type="journal article" date="2012" name="Science">
        <title>The Paleozoic origin of enzymatic lignin decomposition reconstructed from 31 fungal genomes.</title>
        <authorList>
            <person name="Floudas D."/>
            <person name="Binder M."/>
            <person name="Riley R."/>
            <person name="Barry K."/>
            <person name="Blanchette R.A."/>
            <person name="Henrissat B."/>
            <person name="Martinez A.T."/>
            <person name="Otillar R."/>
            <person name="Spatafora J.W."/>
            <person name="Yadav J.S."/>
            <person name="Aerts A."/>
            <person name="Benoit I."/>
            <person name="Boyd A."/>
            <person name="Carlson A."/>
            <person name="Copeland A."/>
            <person name="Coutinho P.M."/>
            <person name="de Vries R.P."/>
            <person name="Ferreira P."/>
            <person name="Findley K."/>
            <person name="Foster B."/>
            <person name="Gaskell J."/>
            <person name="Glotzer D."/>
            <person name="Gorecki P."/>
            <person name="Heitman J."/>
            <person name="Hesse C."/>
            <person name="Hori C."/>
            <person name="Igarashi K."/>
            <person name="Jurgens J.A."/>
            <person name="Kallen N."/>
            <person name="Kersten P."/>
            <person name="Kohler A."/>
            <person name="Kuees U."/>
            <person name="Kumar T.K.A."/>
            <person name="Kuo A."/>
            <person name="LaButti K."/>
            <person name="Larrondo L.F."/>
            <person name="Lindquist E."/>
            <person name="Ling A."/>
            <person name="Lombard V."/>
            <person name="Lucas S."/>
            <person name="Lundell T."/>
            <person name="Martin R."/>
            <person name="McLaughlin D.J."/>
            <person name="Morgenstern I."/>
            <person name="Morin E."/>
            <person name="Murat C."/>
            <person name="Nagy L.G."/>
            <person name="Nolan M."/>
            <person name="Ohm R.A."/>
            <person name="Patyshakuliyeva A."/>
            <person name="Rokas A."/>
            <person name="Ruiz-Duenas F.J."/>
            <person name="Sabat G."/>
            <person name="Salamov A."/>
            <person name="Samejima M."/>
            <person name="Schmutz J."/>
            <person name="Slot J.C."/>
            <person name="St John F."/>
            <person name="Stenlid J."/>
            <person name="Sun H."/>
            <person name="Sun S."/>
            <person name="Syed K."/>
            <person name="Tsang A."/>
            <person name="Wiebenga A."/>
            <person name="Young D."/>
            <person name="Pisabarro A."/>
            <person name="Eastwood D.C."/>
            <person name="Martin F."/>
            <person name="Cullen D."/>
            <person name="Grigoriev I.V."/>
            <person name="Hibbett D.S."/>
        </authorList>
    </citation>
    <scope>NUCLEOTIDE SEQUENCE [LARGE SCALE GENOMIC DNA]</scope>
    <source>
        <strain evidence="9">RWD-64-598 SS2</strain>
    </source>
</reference>
<evidence type="ECO:0000256" key="4">
    <source>
        <dbReference type="ARBA" id="ARBA00022438"/>
    </source>
</evidence>
<dbReference type="CDD" id="cd00433">
    <property type="entry name" value="Peptidase_M17"/>
    <property type="match status" value="1"/>
</dbReference>
<keyword evidence="6" id="KW-0378">Hydrolase</keyword>
<accession>A0A5M3N7K4</accession>
<evidence type="ECO:0000256" key="5">
    <source>
        <dbReference type="ARBA" id="ARBA00022670"/>
    </source>
</evidence>
<dbReference type="Gene3D" id="3.40.220.10">
    <property type="entry name" value="Leucine Aminopeptidase, subunit E, domain 1"/>
    <property type="match status" value="1"/>
</dbReference>
<comment type="caution">
    <text evidence="8">The sequence shown here is derived from an EMBL/GenBank/DDBJ whole genome shotgun (WGS) entry which is preliminary data.</text>
</comment>
<comment type="similarity">
    <text evidence="2">Belongs to the peptidase M17 family.</text>
</comment>
<keyword evidence="5" id="KW-0645">Protease</keyword>
<dbReference type="GO" id="GO:0030145">
    <property type="term" value="F:manganese ion binding"/>
    <property type="evidence" value="ECO:0007669"/>
    <property type="project" value="InterPro"/>
</dbReference>
<dbReference type="PROSITE" id="PS00631">
    <property type="entry name" value="CYTOSOL_AP"/>
    <property type="match status" value="1"/>
</dbReference>
<dbReference type="Proteomes" id="UP000053558">
    <property type="component" value="Unassembled WGS sequence"/>
</dbReference>
<dbReference type="EC" id="3.4.11.1" evidence="3"/>
<dbReference type="GO" id="GO:0070006">
    <property type="term" value="F:metalloaminopeptidase activity"/>
    <property type="evidence" value="ECO:0007669"/>
    <property type="project" value="InterPro"/>
</dbReference>
<comment type="catalytic activity">
    <reaction evidence="1">
        <text>Release of an N-terminal amino acid, Xaa-|-Yaa-, in which Xaa is preferably Leu, but may be other amino acids including Pro although not Arg or Lys, and Yaa may be Pro. Amino acid amides and methyl esters are also readily hydrolyzed, but rates on arylamides are exceedingly low.</text>
        <dbReference type="EC" id="3.4.11.1"/>
    </reaction>
</comment>
<dbReference type="HAMAP" id="MF_00181">
    <property type="entry name" value="Cytosol_peptidase_M17"/>
    <property type="match status" value="1"/>
</dbReference>
<evidence type="ECO:0000259" key="7">
    <source>
        <dbReference type="PROSITE" id="PS00631"/>
    </source>
</evidence>
<dbReference type="PANTHER" id="PTHR11963">
    <property type="entry name" value="LEUCINE AMINOPEPTIDASE-RELATED"/>
    <property type="match status" value="1"/>
</dbReference>
<dbReference type="PANTHER" id="PTHR11963:SF23">
    <property type="entry name" value="CYTOSOL AMINOPEPTIDASE"/>
    <property type="match status" value="1"/>
</dbReference>
<dbReference type="SUPFAM" id="SSF52949">
    <property type="entry name" value="Macro domain-like"/>
    <property type="match status" value="1"/>
</dbReference>
<sequence>MSSKAYVLPVNPEAPTSSVADVDAGKLWAQIPLKKTPKAGTTHTFYPQAGVTSLVSLGEKFANKKGDDKREVVRRAVGGGVKDLKRLGNAVSEVVVDASEDPHAAAVAAHLAGYDFTLKTKPENSPFDPREYSGSGSAKQEGLKYKFSPLKADDLWTRGEVYARAQNTARTLMEMPANLMTPTIFANRATDLLDALPNTEVIVRDAGWAKRKGMNTFLSVAKGTNEPPQLVEIHYRGAQDNNAQPIAFVGKGITFDSGGISIKPASGMKLMRGDMGGAASLIGTMRAIAELKLPVNVVAICMLTENMPGPSANKPGDVVYAMNGQTVEIDNTDAEGRLVLADGLWYASTEFKAHTVIDVATLTGAMDTALGELYTGVFSTSDELWKQLYEAGETEYDRFWRMPLDEEYGPQIHSSNADLCNYGGKPAGACTAALFLKSHVKGIEGDEPSVRWAHIDIAGTMEFTRTHPYQEKGMTGRPVRALVEWVRRLSEAK</sequence>
<dbReference type="SUPFAM" id="SSF53187">
    <property type="entry name" value="Zn-dependent exopeptidases"/>
    <property type="match status" value="1"/>
</dbReference>
<dbReference type="OMA" id="WPMPLPE"/>
<dbReference type="EMBL" id="JH711573">
    <property type="protein sequence ID" value="EIW87422.1"/>
    <property type="molecule type" value="Genomic_DNA"/>
</dbReference>
<dbReference type="GO" id="GO:0006508">
    <property type="term" value="P:proteolysis"/>
    <property type="evidence" value="ECO:0007669"/>
    <property type="project" value="UniProtKB-KW"/>
</dbReference>
<dbReference type="InterPro" id="IPR043472">
    <property type="entry name" value="Macro_dom-like"/>
</dbReference>
<evidence type="ECO:0000313" key="8">
    <source>
        <dbReference type="EMBL" id="EIW87422.1"/>
    </source>
</evidence>
<name>A0A5M3N7K4_CONPW</name>
<evidence type="ECO:0000256" key="1">
    <source>
        <dbReference type="ARBA" id="ARBA00000135"/>
    </source>
</evidence>
<evidence type="ECO:0000256" key="2">
    <source>
        <dbReference type="ARBA" id="ARBA00009528"/>
    </source>
</evidence>
<feature type="domain" description="Cytosol aminopeptidase" evidence="7">
    <location>
        <begin position="331"/>
        <end position="338"/>
    </location>
</feature>
<dbReference type="Gene3D" id="3.40.630.10">
    <property type="entry name" value="Zn peptidases"/>
    <property type="match status" value="1"/>
</dbReference>
<evidence type="ECO:0000256" key="6">
    <source>
        <dbReference type="ARBA" id="ARBA00022801"/>
    </source>
</evidence>
<evidence type="ECO:0000256" key="3">
    <source>
        <dbReference type="ARBA" id="ARBA00012565"/>
    </source>
</evidence>
<evidence type="ECO:0000313" key="9">
    <source>
        <dbReference type="Proteomes" id="UP000053558"/>
    </source>
</evidence>
<dbReference type="InterPro" id="IPR000819">
    <property type="entry name" value="Peptidase_M17_C"/>
</dbReference>
<dbReference type="InterPro" id="IPR011356">
    <property type="entry name" value="Leucine_aapep/pepB"/>
</dbReference>
<gene>
    <name evidence="8" type="ORF">CONPUDRAFT_116657</name>
</gene>